<accession>A0AAV7PUY4</accession>
<dbReference type="EMBL" id="JANPWB010000011">
    <property type="protein sequence ID" value="KAJ1129598.1"/>
    <property type="molecule type" value="Genomic_DNA"/>
</dbReference>
<protein>
    <submittedName>
        <fullName evidence="2">Uncharacterized protein</fullName>
    </submittedName>
</protein>
<proteinExistence type="predicted"/>
<keyword evidence="3" id="KW-1185">Reference proteome</keyword>
<comment type="caution">
    <text evidence="2">The sequence shown here is derived from an EMBL/GenBank/DDBJ whole genome shotgun (WGS) entry which is preliminary data.</text>
</comment>
<feature type="region of interest" description="Disordered" evidence="1">
    <location>
        <begin position="85"/>
        <end position="114"/>
    </location>
</feature>
<dbReference type="AlphaFoldDB" id="A0AAV7PUY4"/>
<reference evidence="2" key="1">
    <citation type="journal article" date="2022" name="bioRxiv">
        <title>Sequencing and chromosome-scale assembly of the giantPleurodeles waltlgenome.</title>
        <authorList>
            <person name="Brown T."/>
            <person name="Elewa A."/>
            <person name="Iarovenko S."/>
            <person name="Subramanian E."/>
            <person name="Araus A.J."/>
            <person name="Petzold A."/>
            <person name="Susuki M."/>
            <person name="Suzuki K.-i.T."/>
            <person name="Hayashi T."/>
            <person name="Toyoda A."/>
            <person name="Oliveira C."/>
            <person name="Osipova E."/>
            <person name="Leigh N.D."/>
            <person name="Simon A."/>
            <person name="Yun M.H."/>
        </authorList>
    </citation>
    <scope>NUCLEOTIDE SEQUENCE</scope>
    <source>
        <strain evidence="2">20211129_DDA</strain>
        <tissue evidence="2">Liver</tissue>
    </source>
</reference>
<evidence type="ECO:0000313" key="2">
    <source>
        <dbReference type="EMBL" id="KAJ1129598.1"/>
    </source>
</evidence>
<sequence>MRLVRERLLADFALPLRGKDAPKTGVCARSPADKLMRTRLVASWSRCRGRVPRRNWSGRFLQVTTPSATRLCQCRGSLRDRVAQMRGPPQSKAGAKVVPGVPAGSRRANARSPAVKAGAFSNQVVPM</sequence>
<name>A0AAV7PUY4_PLEWA</name>
<gene>
    <name evidence="2" type="ORF">NDU88_007965</name>
</gene>
<evidence type="ECO:0000313" key="3">
    <source>
        <dbReference type="Proteomes" id="UP001066276"/>
    </source>
</evidence>
<organism evidence="2 3">
    <name type="scientific">Pleurodeles waltl</name>
    <name type="common">Iberian ribbed newt</name>
    <dbReference type="NCBI Taxonomy" id="8319"/>
    <lineage>
        <taxon>Eukaryota</taxon>
        <taxon>Metazoa</taxon>
        <taxon>Chordata</taxon>
        <taxon>Craniata</taxon>
        <taxon>Vertebrata</taxon>
        <taxon>Euteleostomi</taxon>
        <taxon>Amphibia</taxon>
        <taxon>Batrachia</taxon>
        <taxon>Caudata</taxon>
        <taxon>Salamandroidea</taxon>
        <taxon>Salamandridae</taxon>
        <taxon>Pleurodelinae</taxon>
        <taxon>Pleurodeles</taxon>
    </lineage>
</organism>
<evidence type="ECO:0000256" key="1">
    <source>
        <dbReference type="SAM" id="MobiDB-lite"/>
    </source>
</evidence>
<dbReference type="Proteomes" id="UP001066276">
    <property type="component" value="Chromosome 7"/>
</dbReference>